<keyword evidence="12" id="KW-1185">Reference proteome</keyword>
<comment type="function">
    <text evidence="2">Has kinase activity and phosphorylates inositol-1,3,4,5,6-pentakisphosphate (Ins(1,3,4,5,6)P5) to produce 1,2,3,4,5,6-hexakisphosphate (InsP6), also known as phytate.</text>
</comment>
<gene>
    <name evidence="11" type="ORF">M406DRAFT_66926</name>
</gene>
<dbReference type="PANTHER" id="PTHR14456:SF2">
    <property type="entry name" value="INOSITOL-PENTAKISPHOSPHATE 2-KINASE"/>
    <property type="match status" value="1"/>
</dbReference>
<comment type="domain">
    <text evidence="10">The EXKPK motif is conserved in inositol-pentakisphosphate 2-kinases of both family 1 and 2.</text>
</comment>
<dbReference type="GO" id="GO:0005634">
    <property type="term" value="C:nucleus"/>
    <property type="evidence" value="ECO:0007669"/>
    <property type="project" value="TreeGrafter"/>
</dbReference>
<accession>A0A9P5CUM3</accession>
<keyword evidence="9 10" id="KW-0067">ATP-binding</keyword>
<evidence type="ECO:0000313" key="11">
    <source>
        <dbReference type="EMBL" id="KAF3770526.1"/>
    </source>
</evidence>
<dbReference type="Pfam" id="PF06090">
    <property type="entry name" value="Ins_P5_2-kin"/>
    <property type="match status" value="2"/>
</dbReference>
<evidence type="ECO:0000256" key="4">
    <source>
        <dbReference type="ARBA" id="ARBA00012023"/>
    </source>
</evidence>
<dbReference type="Proteomes" id="UP000803844">
    <property type="component" value="Unassembled WGS sequence"/>
</dbReference>
<keyword evidence="8 10" id="KW-0418">Kinase</keyword>
<evidence type="ECO:0000256" key="8">
    <source>
        <dbReference type="ARBA" id="ARBA00022777"/>
    </source>
</evidence>
<dbReference type="RefSeq" id="XP_040781487.1">
    <property type="nucleotide sequence ID" value="XM_040925024.1"/>
</dbReference>
<dbReference type="PANTHER" id="PTHR14456">
    <property type="entry name" value="INOSITOL POLYPHOSPHATE KINASE 1"/>
    <property type="match status" value="1"/>
</dbReference>
<protein>
    <recommendedName>
        <fullName evidence="5 10">Inositol-pentakisphosphate 2-kinase</fullName>
        <ecNumber evidence="4 10">2.7.1.158</ecNumber>
    </recommendedName>
</protein>
<comment type="function">
    <text evidence="10">Phosphorylates Ins(1,3,4,5,6)P5 at position 2 to form Ins(1,2,3,4,5,6)P6 (InsP6 or phytate).</text>
</comment>
<dbReference type="GO" id="GO:0035299">
    <property type="term" value="F:inositol-1,3,4,5,6-pentakisphosphate 2-kinase activity"/>
    <property type="evidence" value="ECO:0007669"/>
    <property type="project" value="UniProtKB-EC"/>
</dbReference>
<evidence type="ECO:0000256" key="2">
    <source>
        <dbReference type="ARBA" id="ARBA00003979"/>
    </source>
</evidence>
<evidence type="ECO:0000256" key="3">
    <source>
        <dbReference type="ARBA" id="ARBA00008305"/>
    </source>
</evidence>
<dbReference type="InterPro" id="IPR043001">
    <property type="entry name" value="IP5_2-K_N_lobe"/>
</dbReference>
<evidence type="ECO:0000256" key="10">
    <source>
        <dbReference type="RuleBase" id="RU364126"/>
    </source>
</evidence>
<comment type="caution">
    <text evidence="11">The sequence shown here is derived from an EMBL/GenBank/DDBJ whole genome shotgun (WGS) entry which is preliminary data.</text>
</comment>
<evidence type="ECO:0000256" key="7">
    <source>
        <dbReference type="ARBA" id="ARBA00022741"/>
    </source>
</evidence>
<evidence type="ECO:0000313" key="12">
    <source>
        <dbReference type="Proteomes" id="UP000803844"/>
    </source>
</evidence>
<keyword evidence="7 10" id="KW-0547">Nucleotide-binding</keyword>
<dbReference type="EC" id="2.7.1.158" evidence="4 10"/>
<dbReference type="GeneID" id="63842153"/>
<dbReference type="GO" id="GO:0032958">
    <property type="term" value="P:inositol phosphate biosynthetic process"/>
    <property type="evidence" value="ECO:0007669"/>
    <property type="project" value="TreeGrafter"/>
</dbReference>
<evidence type="ECO:0000256" key="1">
    <source>
        <dbReference type="ARBA" id="ARBA00001774"/>
    </source>
</evidence>
<dbReference type="Gene3D" id="3.30.200.110">
    <property type="entry name" value="Inositol-pentakisphosphate 2-kinase, N-lobe"/>
    <property type="match status" value="1"/>
</dbReference>
<evidence type="ECO:0000256" key="9">
    <source>
        <dbReference type="ARBA" id="ARBA00022840"/>
    </source>
</evidence>
<name>A0A9P5CUM3_CRYP1</name>
<proteinExistence type="inferred from homology"/>
<evidence type="ECO:0000256" key="5">
    <source>
        <dbReference type="ARBA" id="ARBA00014846"/>
    </source>
</evidence>
<evidence type="ECO:0000256" key="6">
    <source>
        <dbReference type="ARBA" id="ARBA00022679"/>
    </source>
</evidence>
<keyword evidence="6 10" id="KW-0808">Transferase</keyword>
<dbReference type="EMBL" id="MU032344">
    <property type="protein sequence ID" value="KAF3770526.1"/>
    <property type="molecule type" value="Genomic_DNA"/>
</dbReference>
<dbReference type="OrthoDB" id="272370at2759"/>
<reference evidence="11" key="1">
    <citation type="journal article" date="2020" name="Phytopathology">
        <title>Genome sequence of the chestnut blight fungus Cryphonectria parasitica EP155: A fundamental resource for an archetypical invasive plant pathogen.</title>
        <authorList>
            <person name="Crouch J.A."/>
            <person name="Dawe A."/>
            <person name="Aerts A."/>
            <person name="Barry K."/>
            <person name="Churchill A.C.L."/>
            <person name="Grimwood J."/>
            <person name="Hillman B."/>
            <person name="Milgroom M.G."/>
            <person name="Pangilinan J."/>
            <person name="Smith M."/>
            <person name="Salamov A."/>
            <person name="Schmutz J."/>
            <person name="Yadav J."/>
            <person name="Grigoriev I.V."/>
            <person name="Nuss D."/>
        </authorList>
    </citation>
    <scope>NUCLEOTIDE SEQUENCE</scope>
    <source>
        <strain evidence="11">EP155</strain>
    </source>
</reference>
<comment type="similarity">
    <text evidence="3">Belongs to the IPK1 type 1 family.</text>
</comment>
<comment type="catalytic activity">
    <reaction evidence="1 10">
        <text>1D-myo-inositol 1,3,4,5,6-pentakisphosphate + ATP = 1D-myo-inositol hexakisphosphate + ADP + H(+)</text>
        <dbReference type="Rhea" id="RHEA:20313"/>
        <dbReference type="ChEBI" id="CHEBI:15378"/>
        <dbReference type="ChEBI" id="CHEBI:30616"/>
        <dbReference type="ChEBI" id="CHEBI:57733"/>
        <dbReference type="ChEBI" id="CHEBI:58130"/>
        <dbReference type="ChEBI" id="CHEBI:456216"/>
        <dbReference type="EC" id="2.7.1.158"/>
    </reaction>
</comment>
<dbReference type="GO" id="GO:0005524">
    <property type="term" value="F:ATP binding"/>
    <property type="evidence" value="ECO:0007669"/>
    <property type="project" value="UniProtKB-KW"/>
</dbReference>
<dbReference type="InterPro" id="IPR009286">
    <property type="entry name" value="Ins_P5_2-kin"/>
</dbReference>
<sequence>MDTIPAPAVCRFVGEGRANVVFSLTGVDDHPNLRGQLLRVPKHKYKALPYVDLQRYWETRVSPLFGPHELVQQRLVRLPCDKTFFKLLNEQLRRLEESGSRRRDFVGHVVSETVELGMLVEDMRAEAAATRKDGVAIMHEIKPKWLAQSPRAPRNAEQCRNCAREVWRNMKDKTRKQVFCPLNLVKAADFPDDPAVAADIATALRRCYDMPDAEARNLTGWLRTCAVFQKLRKVQWENDHDGHVTDDDGYSLAMTLRDCSLLVLVPSRSGAPPAEVVGKLGDTDMKNFAVKKEYWMNMEKEFHDNGVYMRNTNSLASAITDCQLPFYRARRDLSEELRRYYVGT</sequence>
<dbReference type="AlphaFoldDB" id="A0A9P5CUM3"/>
<organism evidence="11 12">
    <name type="scientific">Cryphonectria parasitica (strain ATCC 38755 / EP155)</name>
    <dbReference type="NCBI Taxonomy" id="660469"/>
    <lineage>
        <taxon>Eukaryota</taxon>
        <taxon>Fungi</taxon>
        <taxon>Dikarya</taxon>
        <taxon>Ascomycota</taxon>
        <taxon>Pezizomycotina</taxon>
        <taxon>Sordariomycetes</taxon>
        <taxon>Sordariomycetidae</taxon>
        <taxon>Diaporthales</taxon>
        <taxon>Cryphonectriaceae</taxon>
        <taxon>Cryphonectria-Endothia species complex</taxon>
        <taxon>Cryphonectria</taxon>
    </lineage>
</organism>